<reference evidence="3 4" key="1">
    <citation type="submission" date="2018-05" db="EMBL/GenBank/DDBJ databases">
        <title>A metagenomic window into the 2 km-deep terrestrial subsurface aquifer revealed taxonomically and functionally diverse microbial community comprising novel uncultured bacterial lineages.</title>
        <authorList>
            <person name="Kadnikov V.V."/>
            <person name="Mardanov A.V."/>
            <person name="Beletsky A.V."/>
            <person name="Banks D."/>
            <person name="Pimenov N.V."/>
            <person name="Frank Y.A."/>
            <person name="Karnachuk O.V."/>
            <person name="Ravin N.V."/>
        </authorList>
    </citation>
    <scope>NUCLEOTIDE SEQUENCE [LARGE SCALE GENOMIC DNA]</scope>
    <source>
        <strain evidence="3">BY</strain>
    </source>
</reference>
<organism evidence="3 4">
    <name type="scientific">Sumerlaea chitinivorans</name>
    <dbReference type="NCBI Taxonomy" id="2250252"/>
    <lineage>
        <taxon>Bacteria</taxon>
        <taxon>Candidatus Sumerlaeota</taxon>
        <taxon>Candidatus Sumerlaeia</taxon>
        <taxon>Candidatus Sumerlaeales</taxon>
        <taxon>Candidatus Sumerlaeaceae</taxon>
        <taxon>Candidatus Sumerlaea</taxon>
    </lineage>
</organism>
<dbReference type="PANTHER" id="PTHR40690">
    <property type="entry name" value="GLL3100 PROTEIN"/>
    <property type="match status" value="1"/>
</dbReference>
<dbReference type="Pfam" id="PF07755">
    <property type="entry name" value="DUF1611"/>
    <property type="match status" value="1"/>
</dbReference>
<dbReference type="EMBL" id="CP030759">
    <property type="protein sequence ID" value="AXA36084.1"/>
    <property type="molecule type" value="Genomic_DNA"/>
</dbReference>
<dbReference type="InterPro" id="IPR011669">
    <property type="entry name" value="DgcN-like"/>
</dbReference>
<dbReference type="InterPro" id="IPR027417">
    <property type="entry name" value="P-loop_NTPase"/>
</dbReference>
<dbReference type="SUPFAM" id="SSF52540">
    <property type="entry name" value="P-loop containing nucleoside triphosphate hydrolases"/>
    <property type="match status" value="1"/>
</dbReference>
<dbReference type="InterPro" id="IPR035402">
    <property type="entry name" value="DgcN-like_N"/>
</dbReference>
<feature type="domain" description="D-glutamate N-acetyltransferase-like C-terminal" evidence="1">
    <location>
        <begin position="137"/>
        <end position="336"/>
    </location>
</feature>
<dbReference type="InterPro" id="IPR035086">
    <property type="entry name" value="DgcN-like_C"/>
</dbReference>
<sequence>MRRLVILAEGSFSVFKAKTAVGVIRYSPNQTVAVVDSTQAGKTVQEVLGFGGEIPIVASVSDSLQFQPDTLLIGIAPTGGQLPPHFRKEVLCAIEHGLDVWSGLHEFLSEDSELSHAANAAGVTIWDVRKPRTGLVVASGRALHTRAFVVLTVGTDCNSGKMTTALELEKFAQGRGWDARFVATGQTGILIEGKGTPLDAVPGDFMAGEVECLVMEHDAEGADVIFVEGQGALLHPGFGPVTLALMLGAMPDAMLLCHVEGRTTYRPDHTVPLPSMSLVIQTYEALLQPYKAPRIHGICLNTVELTDAEAKRAIEQRKAESGLPVCDPVRTGVAEIWEALEPLVRQKRSQTKAAKSV</sequence>
<dbReference type="Gene3D" id="3.40.50.300">
    <property type="entry name" value="P-loop containing nucleotide triphosphate hydrolases"/>
    <property type="match status" value="1"/>
</dbReference>
<evidence type="ECO:0000313" key="3">
    <source>
        <dbReference type="EMBL" id="AXA36084.1"/>
    </source>
</evidence>
<name>A0A2Z4Y4L2_SUMC1</name>
<dbReference type="AlphaFoldDB" id="A0A2Z4Y4L2"/>
<gene>
    <name evidence="3" type="ORF">BRCON_1307</name>
</gene>
<dbReference type="PANTHER" id="PTHR40690:SF1">
    <property type="entry name" value="DUF1611 DOMAIN-CONTAINING PROTEIN"/>
    <property type="match status" value="1"/>
</dbReference>
<dbReference type="PIRSF" id="PIRSF026760">
    <property type="entry name" value="UCP026760"/>
    <property type="match status" value="1"/>
</dbReference>
<accession>A0A2Z4Y4L2</accession>
<evidence type="ECO:0000259" key="1">
    <source>
        <dbReference type="Pfam" id="PF07755"/>
    </source>
</evidence>
<feature type="domain" description="D-glutamate N-acetyltransferase-like N-terminal" evidence="2">
    <location>
        <begin position="38"/>
        <end position="131"/>
    </location>
</feature>
<evidence type="ECO:0000259" key="2">
    <source>
        <dbReference type="Pfam" id="PF17396"/>
    </source>
</evidence>
<evidence type="ECO:0000313" key="4">
    <source>
        <dbReference type="Proteomes" id="UP000262583"/>
    </source>
</evidence>
<dbReference type="KEGG" id="schv:BRCON_1307"/>
<dbReference type="Gene3D" id="3.40.50.720">
    <property type="entry name" value="NAD(P)-binding Rossmann-like Domain"/>
    <property type="match status" value="1"/>
</dbReference>
<dbReference type="Proteomes" id="UP000262583">
    <property type="component" value="Chromosome"/>
</dbReference>
<proteinExistence type="predicted"/>
<protein>
    <submittedName>
        <fullName evidence="3">Protein often near L-alanine-DL-glutamate epimerase (Cell wall recycling)</fullName>
    </submittedName>
</protein>
<dbReference type="Pfam" id="PF17396">
    <property type="entry name" value="DUF1611_N"/>
    <property type="match status" value="1"/>
</dbReference>